<keyword evidence="1" id="KW-0092">Biotin</keyword>
<dbReference type="PROSITE" id="PS50968">
    <property type="entry name" value="BIOTINYL_LIPOYL"/>
    <property type="match status" value="1"/>
</dbReference>
<evidence type="ECO:0000313" key="5">
    <source>
        <dbReference type="Proteomes" id="UP001158067"/>
    </source>
</evidence>
<dbReference type="Pfam" id="PF00364">
    <property type="entry name" value="Biotin_lipoyl"/>
    <property type="match status" value="1"/>
</dbReference>
<keyword evidence="5" id="KW-1185">Reference proteome</keyword>
<reference evidence="4 5" key="1">
    <citation type="submission" date="2017-05" db="EMBL/GenBank/DDBJ databases">
        <authorList>
            <person name="Varghese N."/>
            <person name="Submissions S."/>
        </authorList>
    </citation>
    <scope>NUCLEOTIDE SEQUENCE [LARGE SCALE GENOMIC DNA]</scope>
    <source>
        <strain evidence="4 5">DSM 25457</strain>
    </source>
</reference>
<dbReference type="InterPro" id="IPR011053">
    <property type="entry name" value="Single_hybrid_motif"/>
</dbReference>
<dbReference type="PANTHER" id="PTHR45266:SF3">
    <property type="entry name" value="OXALOACETATE DECARBOXYLASE ALPHA CHAIN"/>
    <property type="match status" value="1"/>
</dbReference>
<protein>
    <submittedName>
        <fullName evidence="4">Biotin-requiring enzyme</fullName>
    </submittedName>
</protein>
<dbReference type="Gene3D" id="2.40.50.100">
    <property type="match status" value="1"/>
</dbReference>
<evidence type="ECO:0000313" key="4">
    <source>
        <dbReference type="EMBL" id="SMP67495.1"/>
    </source>
</evidence>
<dbReference type="SUPFAM" id="SSF51230">
    <property type="entry name" value="Single hybrid motif"/>
    <property type="match status" value="1"/>
</dbReference>
<comment type="caution">
    <text evidence="4">The sequence shown here is derived from an EMBL/GenBank/DDBJ whole genome shotgun (WGS) entry which is preliminary data.</text>
</comment>
<evidence type="ECO:0000259" key="3">
    <source>
        <dbReference type="PROSITE" id="PS50968"/>
    </source>
</evidence>
<dbReference type="RefSeq" id="WP_283433955.1">
    <property type="nucleotide sequence ID" value="NZ_CAWLDM010000001.1"/>
</dbReference>
<feature type="domain" description="Lipoyl-binding" evidence="3">
    <location>
        <begin position="45"/>
        <end position="124"/>
    </location>
</feature>
<dbReference type="InterPro" id="IPR050709">
    <property type="entry name" value="Biotin_Carboxyl_Carrier/Decarb"/>
</dbReference>
<dbReference type="InterPro" id="IPR001882">
    <property type="entry name" value="Biotin_BS"/>
</dbReference>
<name>A0ABY1QGC0_9BACT</name>
<sequence>MKKLRITVDGKPFEVTVERIDSDEPTRPQTGAIPGPAPAAAPVKRADAPRPVLQAGAISSPMAGVVLSVDVQKGHDVTRGQVLLILEAMKMENQIVAPADASVANLHVKAGDSVTEGQLLVELE</sequence>
<proteinExistence type="predicted"/>
<dbReference type="PROSITE" id="PS00188">
    <property type="entry name" value="BIOTIN"/>
    <property type="match status" value="1"/>
</dbReference>
<feature type="compositionally biased region" description="Low complexity" evidence="2">
    <location>
        <begin position="28"/>
        <end position="43"/>
    </location>
</feature>
<organism evidence="4 5">
    <name type="scientific">Neorhodopirellula lusitana</name>
    <dbReference type="NCBI Taxonomy" id="445327"/>
    <lineage>
        <taxon>Bacteria</taxon>
        <taxon>Pseudomonadati</taxon>
        <taxon>Planctomycetota</taxon>
        <taxon>Planctomycetia</taxon>
        <taxon>Pirellulales</taxon>
        <taxon>Pirellulaceae</taxon>
        <taxon>Neorhodopirellula</taxon>
    </lineage>
</organism>
<feature type="region of interest" description="Disordered" evidence="2">
    <location>
        <begin position="19"/>
        <end position="43"/>
    </location>
</feature>
<evidence type="ECO:0000256" key="2">
    <source>
        <dbReference type="SAM" id="MobiDB-lite"/>
    </source>
</evidence>
<accession>A0ABY1QGC0</accession>
<dbReference type="PANTHER" id="PTHR45266">
    <property type="entry name" value="OXALOACETATE DECARBOXYLASE ALPHA CHAIN"/>
    <property type="match status" value="1"/>
</dbReference>
<gene>
    <name evidence="4" type="ORF">SAMN06265222_110191</name>
</gene>
<dbReference type="Proteomes" id="UP001158067">
    <property type="component" value="Unassembled WGS sequence"/>
</dbReference>
<dbReference type="EMBL" id="FXUG01000010">
    <property type="protein sequence ID" value="SMP67495.1"/>
    <property type="molecule type" value="Genomic_DNA"/>
</dbReference>
<dbReference type="InterPro" id="IPR000089">
    <property type="entry name" value="Biotin_lipoyl"/>
</dbReference>
<dbReference type="CDD" id="cd06850">
    <property type="entry name" value="biotinyl_domain"/>
    <property type="match status" value="1"/>
</dbReference>
<evidence type="ECO:0000256" key="1">
    <source>
        <dbReference type="ARBA" id="ARBA00023267"/>
    </source>
</evidence>